<evidence type="ECO:0000256" key="5">
    <source>
        <dbReference type="ARBA" id="ARBA00022728"/>
    </source>
</evidence>
<evidence type="ECO:0000256" key="1">
    <source>
        <dbReference type="ARBA" id="ARBA00004123"/>
    </source>
</evidence>
<dbReference type="InterPro" id="IPR011990">
    <property type="entry name" value="TPR-like_helical_dom_sf"/>
</dbReference>
<dbReference type="GO" id="GO:0071007">
    <property type="term" value="C:U2-type catalytic step 2 spliceosome"/>
    <property type="evidence" value="ECO:0007669"/>
    <property type="project" value="TreeGrafter"/>
</dbReference>
<comment type="subunit">
    <text evidence="3">Associated with the spliceosome.</text>
</comment>
<dbReference type="InterPro" id="IPR045075">
    <property type="entry name" value="Syf1-like"/>
</dbReference>
<dbReference type="PANTHER" id="PTHR11246">
    <property type="entry name" value="PRE-MRNA SPLICING FACTOR"/>
    <property type="match status" value="1"/>
</dbReference>
<feature type="non-terminal residue" evidence="10">
    <location>
        <position position="174"/>
    </location>
</feature>
<gene>
    <name evidence="10" type="ORF">B0A49_03765</name>
</gene>
<evidence type="ECO:0000256" key="8">
    <source>
        <dbReference type="ARBA" id="ARBA00023242"/>
    </source>
</evidence>
<evidence type="ECO:0000259" key="9">
    <source>
        <dbReference type="Pfam" id="PF23233"/>
    </source>
</evidence>
<evidence type="ECO:0000256" key="7">
    <source>
        <dbReference type="ARBA" id="ARBA00023187"/>
    </source>
</evidence>
<evidence type="ECO:0000313" key="11">
    <source>
        <dbReference type="Proteomes" id="UP000308768"/>
    </source>
</evidence>
<keyword evidence="11" id="KW-1185">Reference proteome</keyword>
<evidence type="ECO:0000256" key="6">
    <source>
        <dbReference type="ARBA" id="ARBA00022737"/>
    </source>
</evidence>
<comment type="similarity">
    <text evidence="2">Belongs to the crooked-neck family.</text>
</comment>
<keyword evidence="6" id="KW-0677">Repeat</keyword>
<comment type="subcellular location">
    <subcellularLocation>
        <location evidence="1">Nucleus</location>
    </subcellularLocation>
</comment>
<dbReference type="SMART" id="SM00386">
    <property type="entry name" value="HAT"/>
    <property type="match status" value="3"/>
</dbReference>
<keyword evidence="5" id="KW-0747">Spliceosome</keyword>
<accession>A0A4U0XCM1</accession>
<keyword evidence="4" id="KW-0507">mRNA processing</keyword>
<dbReference type="InterPro" id="IPR055433">
    <property type="entry name" value="HAT_Syf1-like_N"/>
</dbReference>
<name>A0A4U0XCM1_9PEZI</name>
<protein>
    <submittedName>
        <fullName evidence="10">Pre-mRNA-splicing factor syf1</fullName>
    </submittedName>
</protein>
<evidence type="ECO:0000256" key="4">
    <source>
        <dbReference type="ARBA" id="ARBA00022664"/>
    </source>
</evidence>
<dbReference type="Proteomes" id="UP000308768">
    <property type="component" value="Unassembled WGS sequence"/>
</dbReference>
<sequence length="174" mass="20876">MSSDLYLISEIDVIYEQDVLRNQGSIKPWLDYANFKRQHGSLLEQAFVLERACTTLPRSYKLWKMYLELRTHHLRNKNAARFQSEYKKVNALFERALVLLNKMPRIWEMYLAFLCQQPLVTTTRRTFDRALRALPITQHNRIWAMYRPFANSASGETAIKIWRRYMQIHPEHVE</sequence>
<dbReference type="GO" id="GO:0000349">
    <property type="term" value="P:generation of catalytic spliceosome for first transesterification step"/>
    <property type="evidence" value="ECO:0007669"/>
    <property type="project" value="TreeGrafter"/>
</dbReference>
<dbReference type="SUPFAM" id="SSF48452">
    <property type="entry name" value="TPR-like"/>
    <property type="match status" value="2"/>
</dbReference>
<keyword evidence="8" id="KW-0539">Nucleus</keyword>
<evidence type="ECO:0000256" key="2">
    <source>
        <dbReference type="ARBA" id="ARBA00008644"/>
    </source>
</evidence>
<comment type="caution">
    <text evidence="10">The sequence shown here is derived from an EMBL/GenBank/DDBJ whole genome shotgun (WGS) entry which is preliminary data.</text>
</comment>
<reference evidence="10 11" key="1">
    <citation type="submission" date="2017-03" db="EMBL/GenBank/DDBJ databases">
        <title>Genomes of endolithic fungi from Antarctica.</title>
        <authorList>
            <person name="Coleine C."/>
            <person name="Masonjones S."/>
            <person name="Stajich J.E."/>
        </authorList>
    </citation>
    <scope>NUCLEOTIDE SEQUENCE [LARGE SCALE GENOMIC DNA]</scope>
    <source>
        <strain evidence="10 11">CCFEE 5187</strain>
    </source>
</reference>
<dbReference type="InterPro" id="IPR003107">
    <property type="entry name" value="HAT"/>
</dbReference>
<keyword evidence="7" id="KW-0508">mRNA splicing</keyword>
<dbReference type="PANTHER" id="PTHR11246:SF5">
    <property type="entry name" value="PRE-MRNA-SPLICING FACTOR SYF1"/>
    <property type="match status" value="1"/>
</dbReference>
<dbReference type="GO" id="GO:0071014">
    <property type="term" value="C:post-mRNA release spliceosomal complex"/>
    <property type="evidence" value="ECO:0007669"/>
    <property type="project" value="TreeGrafter"/>
</dbReference>
<dbReference type="EMBL" id="NAJN01000444">
    <property type="protein sequence ID" value="TKA73258.1"/>
    <property type="molecule type" value="Genomic_DNA"/>
</dbReference>
<feature type="domain" description="Pre-mRNA-splicing factor Syf1-like N-terminal HAT-repeats" evidence="9">
    <location>
        <begin position="12"/>
        <end position="171"/>
    </location>
</feature>
<proteinExistence type="inferred from homology"/>
<dbReference type="Pfam" id="PF23233">
    <property type="entry name" value="HAT_Syf1_CNRKL1_N"/>
    <property type="match status" value="1"/>
</dbReference>
<dbReference type="GO" id="GO:0000974">
    <property type="term" value="C:Prp19 complex"/>
    <property type="evidence" value="ECO:0007669"/>
    <property type="project" value="TreeGrafter"/>
</dbReference>
<dbReference type="STRING" id="331657.A0A4U0XCM1"/>
<organism evidence="10 11">
    <name type="scientific">Cryomyces minteri</name>
    <dbReference type="NCBI Taxonomy" id="331657"/>
    <lineage>
        <taxon>Eukaryota</taxon>
        <taxon>Fungi</taxon>
        <taxon>Dikarya</taxon>
        <taxon>Ascomycota</taxon>
        <taxon>Pezizomycotina</taxon>
        <taxon>Dothideomycetes</taxon>
        <taxon>Dothideomycetes incertae sedis</taxon>
        <taxon>Cryomyces</taxon>
    </lineage>
</organism>
<dbReference type="Gene3D" id="1.25.40.10">
    <property type="entry name" value="Tetratricopeptide repeat domain"/>
    <property type="match status" value="1"/>
</dbReference>
<evidence type="ECO:0000256" key="3">
    <source>
        <dbReference type="ARBA" id="ARBA00011524"/>
    </source>
</evidence>
<dbReference type="OrthoDB" id="10067343at2759"/>
<evidence type="ECO:0000313" key="10">
    <source>
        <dbReference type="EMBL" id="TKA73258.1"/>
    </source>
</evidence>
<dbReference type="AlphaFoldDB" id="A0A4U0XCM1"/>